<sequence length="290" mass="32236">MKKIAIVTGANTGLGLETTKAFVKESMEVVMACRDLSKAEEAKTEILKEYPNAQLRILQLDLASLDSVRDFAKAFKAQYEQLAILVNNAGLMIPPYGTTEDGFELQFGINYLGHFLLTGLLLEQLKKSVNGARIVSLSSLAHQWGDIYFEDLQFEKKYDKQKAYGQSKLACLMFAYELDRRLKAHQLSIKSVAAHPGLSRTNLFRHLTGVMKLLTPFVYPFTQSAKSGAQPQIKAALDKSLSGGEYLGPSGFQEYSGKPKVVGSSSISKDKKKAERLWKVSEELCGYNYL</sequence>
<name>A0AC61Y4X6_9FLAO</name>
<organism evidence="1 2">
    <name type="scientific">Mesonia oceanica</name>
    <dbReference type="NCBI Taxonomy" id="2687242"/>
    <lineage>
        <taxon>Bacteria</taxon>
        <taxon>Pseudomonadati</taxon>
        <taxon>Bacteroidota</taxon>
        <taxon>Flavobacteriia</taxon>
        <taxon>Flavobacteriales</taxon>
        <taxon>Flavobacteriaceae</taxon>
        <taxon>Mesonia</taxon>
    </lineage>
</organism>
<reference evidence="1" key="1">
    <citation type="submission" date="2019-09" db="EMBL/GenBank/DDBJ databases">
        <authorList>
            <person name="Rodrigo-Torres L."/>
            <person name="Arahal R. D."/>
            <person name="Lucena T."/>
        </authorList>
    </citation>
    <scope>NUCLEOTIDE SEQUENCE</scope>
    <source>
        <strain evidence="1">ISS653</strain>
    </source>
</reference>
<evidence type="ECO:0000313" key="1">
    <source>
        <dbReference type="EMBL" id="VVU99553.1"/>
    </source>
</evidence>
<keyword evidence="1" id="KW-0560">Oxidoreductase</keyword>
<gene>
    <name evidence="1" type="primary">isfD</name>
    <name evidence="1" type="ORF">FVB9532_00808</name>
</gene>
<dbReference type="EC" id="1.1.1.313" evidence="1"/>
<protein>
    <submittedName>
        <fullName evidence="1">Sulfoacetaldehyde reductase</fullName>
        <ecNumber evidence="1">1.1.1.313</ecNumber>
    </submittedName>
</protein>
<dbReference type="EMBL" id="CABVMM010000003">
    <property type="protein sequence ID" value="VVU99553.1"/>
    <property type="molecule type" value="Genomic_DNA"/>
</dbReference>
<proteinExistence type="predicted"/>
<comment type="caution">
    <text evidence="1">The sequence shown here is derived from an EMBL/GenBank/DDBJ whole genome shotgun (WGS) entry which is preliminary data.</text>
</comment>
<keyword evidence="2" id="KW-1185">Reference proteome</keyword>
<evidence type="ECO:0000313" key="2">
    <source>
        <dbReference type="Proteomes" id="UP000356253"/>
    </source>
</evidence>
<dbReference type="Proteomes" id="UP000356253">
    <property type="component" value="Unassembled WGS sequence"/>
</dbReference>
<accession>A0AC61Y4X6</accession>